<dbReference type="AlphaFoldDB" id="A0A1J0QXF2"/>
<dbReference type="EMBL" id="KU722393">
    <property type="protein sequence ID" value="APD68769.1"/>
    <property type="molecule type" value="Genomic_DNA"/>
</dbReference>
<reference evidence="1" key="1">
    <citation type="journal article" date="2016" name="Sci. Rep.">
        <title>A genomic island in Vibrio cholerae with VPI-1 site-specific recombination characteristics contains CRISPR-Cas and type VI secretion modules.</title>
        <authorList>
            <person name="Labbate M."/>
            <person name="Orata F.D."/>
            <person name="Petty N.K."/>
            <person name="Jayatilleke N.D."/>
            <person name="King W.L."/>
            <person name="Kirchberger P.C."/>
            <person name="Allen C."/>
            <person name="Mann G."/>
            <person name="Mutreja A."/>
            <person name="Thomson N.R."/>
            <person name="Boucher Y."/>
            <person name="Charles I.G."/>
        </authorList>
    </citation>
    <scope>NUCLEOTIDE SEQUENCE</scope>
    <source>
        <strain evidence="1">S12</strain>
    </source>
</reference>
<proteinExistence type="predicted"/>
<sequence>MKILPKGLDFDIYNLISGDIFELVVYHLLFNSGDTREYQFNKKIFSIKNDRNAIKSKIESISKKIIDISELKGTYMPNSKSHHIHTSSTKDINKDIKERRLKETISQSDLEWIRKHNHRQCLYLFLSLLINEKESSILARFTTPTIYNNKTPLTDKSTSLNKSILKHFNPEIEHNFDLMHEHLLLFFISINKNIAIALMDTLKAEWSKALKNNNHDWIDKENAYQINWIIEYFKKSNIEPWFINNNQDLDFKYYLCIVIIDLWQQDDFIEKIGSKDYFLEKMKRSWSQQKYRLSVKNKKSINLRVDKEIEKKLNNLCSDLKLTKSQLIELAIEQINKSKH</sequence>
<accession>A0A1J0QXF2</accession>
<organism evidence="1">
    <name type="scientific">Vibrio cholerae</name>
    <dbReference type="NCBI Taxonomy" id="666"/>
    <lineage>
        <taxon>Bacteria</taxon>
        <taxon>Pseudomonadati</taxon>
        <taxon>Pseudomonadota</taxon>
        <taxon>Gammaproteobacteria</taxon>
        <taxon>Vibrionales</taxon>
        <taxon>Vibrionaceae</taxon>
        <taxon>Vibrio</taxon>
    </lineage>
</organism>
<name>A0A1J0QXF2_VIBCL</name>
<evidence type="ECO:0000313" key="1">
    <source>
        <dbReference type="EMBL" id="APD68769.1"/>
    </source>
</evidence>
<protein>
    <submittedName>
        <fullName evidence="1">Uncharacterized protein</fullName>
    </submittedName>
</protein>
<gene>
    <name evidence="1" type="ORF">GIVchS12_ORF24</name>
</gene>
<dbReference type="RefSeq" id="WP_069647814.1">
    <property type="nucleotide sequence ID" value="NZ_JAKJWK010000012.1"/>
</dbReference>